<accession>W6Y7R8</accession>
<reference evidence="1 2" key="1">
    <citation type="journal article" date="2013" name="PLoS Genet.">
        <title>Comparative genome structure, secondary metabolite, and effector coding capacity across Cochliobolus pathogens.</title>
        <authorList>
            <person name="Condon B.J."/>
            <person name="Leng Y."/>
            <person name="Wu D."/>
            <person name="Bushley K.E."/>
            <person name="Ohm R.A."/>
            <person name="Otillar R."/>
            <person name="Martin J."/>
            <person name="Schackwitz W."/>
            <person name="Grimwood J."/>
            <person name="MohdZainudin N."/>
            <person name="Xue C."/>
            <person name="Wang R."/>
            <person name="Manning V.A."/>
            <person name="Dhillon B."/>
            <person name="Tu Z.J."/>
            <person name="Steffenson B.J."/>
            <person name="Salamov A."/>
            <person name="Sun H."/>
            <person name="Lowry S."/>
            <person name="LaButti K."/>
            <person name="Han J."/>
            <person name="Copeland A."/>
            <person name="Lindquist E."/>
            <person name="Barry K."/>
            <person name="Schmutz J."/>
            <person name="Baker S.E."/>
            <person name="Ciuffetti L.M."/>
            <person name="Grigoriev I.V."/>
            <person name="Zhong S."/>
            <person name="Turgeon B.G."/>
        </authorList>
    </citation>
    <scope>NUCLEOTIDE SEQUENCE [LARGE SCALE GENOMIC DNA]</scope>
    <source>
        <strain evidence="1 2">26-R-13</strain>
    </source>
</reference>
<dbReference type="Proteomes" id="UP000053841">
    <property type="component" value="Unassembled WGS sequence"/>
</dbReference>
<sequence>GEERIRPRKGTLYGVQRRLHSFSLQELGLFGMSNMTSKAEVSQPDLQIKTVVSREHWINTATHPRAGTVKFDAGYNTKGANFVTAILLSEAQYLGNETRPDILGYPLYNIIFVEELNPKGNVRVMERVGLGRIYK</sequence>
<keyword evidence="2" id="KW-1185">Reference proteome</keyword>
<feature type="non-terminal residue" evidence="1">
    <location>
        <position position="135"/>
    </location>
</feature>
<dbReference type="GeneID" id="19150440"/>
<dbReference type="KEGG" id="bze:COCCADRAFT_64987"/>
<protein>
    <submittedName>
        <fullName evidence="1">Uncharacterized protein</fullName>
    </submittedName>
</protein>
<feature type="non-terminal residue" evidence="1">
    <location>
        <position position="1"/>
    </location>
</feature>
<organism evidence="1 2">
    <name type="scientific">Cochliobolus carbonum (strain 26-R-13)</name>
    <name type="common">Maize leaf spot fungus</name>
    <name type="synonym">Bipolaris zeicola</name>
    <dbReference type="NCBI Taxonomy" id="930089"/>
    <lineage>
        <taxon>Eukaryota</taxon>
        <taxon>Fungi</taxon>
        <taxon>Dikarya</taxon>
        <taxon>Ascomycota</taxon>
        <taxon>Pezizomycotina</taxon>
        <taxon>Dothideomycetes</taxon>
        <taxon>Pleosporomycetidae</taxon>
        <taxon>Pleosporales</taxon>
        <taxon>Pleosporineae</taxon>
        <taxon>Pleosporaceae</taxon>
        <taxon>Bipolaris</taxon>
    </lineage>
</organism>
<evidence type="ECO:0000313" key="2">
    <source>
        <dbReference type="Proteomes" id="UP000053841"/>
    </source>
</evidence>
<dbReference type="RefSeq" id="XP_007714328.1">
    <property type="nucleotide sequence ID" value="XM_007716138.1"/>
</dbReference>
<evidence type="ECO:0000313" key="1">
    <source>
        <dbReference type="EMBL" id="EUC31364.1"/>
    </source>
</evidence>
<dbReference type="OrthoDB" id="5135333at2759"/>
<dbReference type="EMBL" id="KI964665">
    <property type="protein sequence ID" value="EUC31364.1"/>
    <property type="molecule type" value="Genomic_DNA"/>
</dbReference>
<proteinExistence type="predicted"/>
<gene>
    <name evidence="1" type="ORF">COCCADRAFT_64987</name>
</gene>
<dbReference type="HOGENOM" id="CLU_1678818_0_0_1"/>
<dbReference type="AlphaFoldDB" id="W6Y7R8"/>
<name>W6Y7R8_COCC2</name>